<dbReference type="SMART" id="SM01174">
    <property type="entry name" value="DUF4205"/>
    <property type="match status" value="1"/>
</dbReference>
<dbReference type="InterPro" id="IPR025257">
    <property type="entry name" value="MINDY-3/4_CD"/>
</dbReference>
<dbReference type="AlphaFoldDB" id="A0A7S3S7S1"/>
<dbReference type="GO" id="GO:0006508">
    <property type="term" value="P:proteolysis"/>
    <property type="evidence" value="ECO:0007669"/>
    <property type="project" value="UniProtKB-KW"/>
</dbReference>
<name>A0A7S3S7S1_EMIHU</name>
<dbReference type="PANTHER" id="PTHR12473">
    <property type="entry name" value="UBIQUITIN CARBOXYL-TERMINAL HYDROLASE MINDY-4-RELATED"/>
    <property type="match status" value="1"/>
</dbReference>
<evidence type="ECO:0000256" key="2">
    <source>
        <dbReference type="SAM" id="MobiDB-lite"/>
    </source>
</evidence>
<organism evidence="4">
    <name type="scientific">Emiliania huxleyi</name>
    <name type="common">Coccolithophore</name>
    <name type="synonym">Pontosphaera huxleyi</name>
    <dbReference type="NCBI Taxonomy" id="2903"/>
    <lineage>
        <taxon>Eukaryota</taxon>
        <taxon>Haptista</taxon>
        <taxon>Haptophyta</taxon>
        <taxon>Prymnesiophyceae</taxon>
        <taxon>Isochrysidales</taxon>
        <taxon>Noelaerhabdaceae</taxon>
        <taxon>Emiliania</taxon>
    </lineage>
</organism>
<feature type="domain" description="Deubiquitinating enzyme MINDY-3/4 conserved" evidence="3">
    <location>
        <begin position="28"/>
        <end position="305"/>
    </location>
</feature>
<feature type="compositionally biased region" description="Gly residues" evidence="2">
    <location>
        <begin position="11"/>
        <end position="21"/>
    </location>
</feature>
<accession>A0A7S3S7S1</accession>
<gene>
    <name evidence="4" type="ORF">EHUX00137_LOCUS15775</name>
</gene>
<dbReference type="GO" id="GO:1990380">
    <property type="term" value="F:K48-linked deubiquitinase activity"/>
    <property type="evidence" value="ECO:0007669"/>
    <property type="project" value="InterPro"/>
</dbReference>
<dbReference type="GO" id="GO:0004843">
    <property type="term" value="F:cysteine-type deubiquitinase activity"/>
    <property type="evidence" value="ECO:0007669"/>
    <property type="project" value="UniProtKB-EC"/>
</dbReference>
<comment type="similarity">
    <text evidence="1">Belongs to the MINDY deubiquitinase family. FAM188 subfamily.</text>
</comment>
<feature type="region of interest" description="Disordered" evidence="2">
    <location>
        <begin position="1"/>
        <end position="22"/>
    </location>
</feature>
<feature type="compositionally biased region" description="Pro residues" evidence="2">
    <location>
        <begin position="420"/>
        <end position="438"/>
    </location>
</feature>
<dbReference type="EMBL" id="HBIR01020740">
    <property type="protein sequence ID" value="CAE0546722.1"/>
    <property type="molecule type" value="Transcribed_RNA"/>
</dbReference>
<evidence type="ECO:0000313" key="4">
    <source>
        <dbReference type="EMBL" id="CAE0546722.1"/>
    </source>
</evidence>
<protein>
    <recommendedName>
        <fullName evidence="3">Deubiquitinating enzyme MINDY-3/4 conserved domain-containing protein</fullName>
    </recommendedName>
</protein>
<feature type="region of interest" description="Disordered" evidence="2">
    <location>
        <begin position="415"/>
        <end position="543"/>
    </location>
</feature>
<dbReference type="PANTHER" id="PTHR12473:SF8">
    <property type="entry name" value="UBIQUITIN CARBOXYL-TERMINAL HYDROLASE MINDY-4-RELATED"/>
    <property type="match status" value="1"/>
</dbReference>
<evidence type="ECO:0000256" key="1">
    <source>
        <dbReference type="ARBA" id="ARBA00011074"/>
    </source>
</evidence>
<dbReference type="Pfam" id="PF13898">
    <property type="entry name" value="MINDY-3_4_CD"/>
    <property type="match status" value="1"/>
</dbReference>
<reference evidence="4" key="1">
    <citation type="submission" date="2021-01" db="EMBL/GenBank/DDBJ databases">
        <authorList>
            <person name="Corre E."/>
            <person name="Pelletier E."/>
            <person name="Niang G."/>
            <person name="Scheremetjew M."/>
            <person name="Finn R."/>
            <person name="Kale V."/>
            <person name="Holt S."/>
            <person name="Cochrane G."/>
            <person name="Meng A."/>
            <person name="Brown T."/>
            <person name="Cohen L."/>
        </authorList>
    </citation>
    <scope>NUCLEOTIDE SEQUENCE</scope>
    <source>
        <strain evidence="4">379</strain>
    </source>
</reference>
<sequence length="585" mass="60636">MAEGEPAAVAAGGGGGGGGTAHAGTPAHAALFGSEAAPPPWIEQGFEFSAAPESRCGLLQGKNGPCGVLAAVNAELLAQKGCPPPSAAATEADLRAALAAILWRCASADAPAGAKESLQEVVLARWEGAVGGPIVTESFAADGAASVAANLAPLMPALRQKGGVVLLCYACVLTRGVEAVRADVALDNGSGPLIAGPHALCGTELMTLLMAGRARGNVGAYGQDGAKVTWREPSPFGLLSRDELETGVPLADPLKSPPLPVYVLHGGDHFTVAWVPLPAKERFEARVRALFASARGGGSGGDANSAAAEAVEAATAELQSAPPPPVTQGAVDLALWNGLPPARGLRRLRLRGVGDGVAPAAPAPPSLTPSHWRLSVGEVESVVQAAKEDKASLPAAWREHRYELSLVTKAVAEEDVASAPRPPDAPPPTLLPQGPPPAAGEVQPLGGPRRSWANLGESRRTRRTFSSSLVEPRRSSADDVDSLLRRRGRRGAVRAATTRASRRCASARTPRPPPPLASSAARRSRRPAGRCGCDTQTCPRRSRGGWTGWRARRCWQYCGRAGRTCRSGPSPGRSRRRWARRPPRA</sequence>
<feature type="compositionally biased region" description="Low complexity" evidence="2">
    <location>
        <begin position="1"/>
        <end position="10"/>
    </location>
</feature>
<dbReference type="GO" id="GO:0071108">
    <property type="term" value="P:protein K48-linked deubiquitination"/>
    <property type="evidence" value="ECO:0007669"/>
    <property type="project" value="InterPro"/>
</dbReference>
<feature type="compositionally biased region" description="Basic residues" evidence="2">
    <location>
        <begin position="573"/>
        <end position="585"/>
    </location>
</feature>
<feature type="compositionally biased region" description="Low complexity" evidence="2">
    <location>
        <begin position="562"/>
        <end position="572"/>
    </location>
</feature>
<proteinExistence type="inferred from homology"/>
<feature type="compositionally biased region" description="Low complexity" evidence="2">
    <location>
        <begin position="493"/>
        <end position="509"/>
    </location>
</feature>
<feature type="region of interest" description="Disordered" evidence="2">
    <location>
        <begin position="561"/>
        <end position="585"/>
    </location>
</feature>
<evidence type="ECO:0000259" key="3">
    <source>
        <dbReference type="SMART" id="SM01174"/>
    </source>
</evidence>
<dbReference type="InterPro" id="IPR039785">
    <property type="entry name" value="MINY3/4"/>
</dbReference>